<keyword evidence="2" id="KW-0677">Repeat</keyword>
<reference evidence="8" key="1">
    <citation type="journal article" date="2023" name="Plant J.">
        <title>The genome of the king protea, Protea cynaroides.</title>
        <authorList>
            <person name="Chang J."/>
            <person name="Duong T.A."/>
            <person name="Schoeman C."/>
            <person name="Ma X."/>
            <person name="Roodt D."/>
            <person name="Barker N."/>
            <person name="Li Z."/>
            <person name="Van de Peer Y."/>
            <person name="Mizrachi E."/>
        </authorList>
    </citation>
    <scope>NUCLEOTIDE SEQUENCE</scope>
    <source>
        <tissue evidence="8">Young leaves</tissue>
    </source>
</reference>
<evidence type="ECO:0000256" key="1">
    <source>
        <dbReference type="ARBA" id="ARBA00008894"/>
    </source>
</evidence>
<dbReference type="EMBL" id="JAMYWD010000007">
    <property type="protein sequence ID" value="KAJ4966875.1"/>
    <property type="molecule type" value="Genomic_DNA"/>
</dbReference>
<dbReference type="PRINTS" id="PR00364">
    <property type="entry name" value="DISEASERSIST"/>
</dbReference>
<evidence type="ECO:0000313" key="8">
    <source>
        <dbReference type="EMBL" id="KAJ4966875.1"/>
    </source>
</evidence>
<dbReference type="Gene3D" id="1.10.10.10">
    <property type="entry name" value="Winged helix-like DNA-binding domain superfamily/Winged helix DNA-binding domain"/>
    <property type="match status" value="1"/>
</dbReference>
<dbReference type="PANTHER" id="PTHR33463">
    <property type="entry name" value="NB-ARC DOMAIN-CONTAINING PROTEIN-RELATED"/>
    <property type="match status" value="1"/>
</dbReference>
<dbReference type="FunFam" id="3.40.50.300:FF:001091">
    <property type="entry name" value="Probable disease resistance protein At1g61300"/>
    <property type="match status" value="1"/>
</dbReference>
<evidence type="ECO:0000259" key="7">
    <source>
        <dbReference type="SMART" id="SM00382"/>
    </source>
</evidence>
<dbReference type="AlphaFoldDB" id="A0A9Q0KAJ0"/>
<dbReference type="Gene3D" id="3.80.10.10">
    <property type="entry name" value="Ribonuclease Inhibitor"/>
    <property type="match status" value="1"/>
</dbReference>
<protein>
    <recommendedName>
        <fullName evidence="7">AAA+ ATPase domain-containing protein</fullName>
    </recommendedName>
</protein>
<dbReference type="InterPro" id="IPR027417">
    <property type="entry name" value="P-loop_NTPase"/>
</dbReference>
<evidence type="ECO:0000256" key="2">
    <source>
        <dbReference type="ARBA" id="ARBA00022737"/>
    </source>
</evidence>
<dbReference type="OrthoDB" id="1898799at2759"/>
<evidence type="ECO:0000313" key="9">
    <source>
        <dbReference type="Proteomes" id="UP001141806"/>
    </source>
</evidence>
<dbReference type="Gene3D" id="1.10.8.430">
    <property type="entry name" value="Helical domain of apoptotic protease-activating factors"/>
    <property type="match status" value="1"/>
</dbReference>
<comment type="caution">
    <text evidence="8">The sequence shown here is derived from an EMBL/GenBank/DDBJ whole genome shotgun (WGS) entry which is preliminary data.</text>
</comment>
<dbReference type="InterPro" id="IPR002182">
    <property type="entry name" value="NB-ARC"/>
</dbReference>
<dbReference type="SUPFAM" id="SSF52058">
    <property type="entry name" value="L domain-like"/>
    <property type="match status" value="1"/>
</dbReference>
<dbReference type="SUPFAM" id="SSF52540">
    <property type="entry name" value="P-loop containing nucleoside triphosphate hydrolases"/>
    <property type="match status" value="1"/>
</dbReference>
<proteinExistence type="inferred from homology"/>
<feature type="compositionally biased region" description="Acidic residues" evidence="6">
    <location>
        <begin position="673"/>
        <end position="686"/>
    </location>
</feature>
<sequence length="692" mass="78031">MEIVTGTITEAFKCLISPFMDRVNYLLHYKRNANDVRNQMARLEELKKDIQNSANEAHLRGEVIKGVVEGWIIRVNQLQSREKELQKALEESKGWLQGGCSGCSRRYQVGKDAKQMIDQVNDLLNEGRTFDAVSYPAPLPPGLETMQTKDFHHYDSTKLAMAQIMKALKDEHINMVGVYGIGGVGKTTLMKEVAKKLKNKGDFNQVVMVTVSQDPVWTKIQSEIAENLGLPLTQECLSVRARLLVERLNKEKRILIVLDDLWKPLNLLEQVGISCGNNCKVVLTTRQFEVCNQMGTQINVEVKVLSKGDSRVLFKWAAGDRVEDDHTLGPVAEQVIRECGGLPLAIITIGRALRTKDLSEWEDAASQLKKSSSSPPDIDGVHEKVFCSIKLSYDFLASDATKFCLLLCCMFPEDSSISEDDLLLYVVGEGVFENIHTLREARNRLHTQLERLKRSCLLLDDSERKEGCVRMHDIIRDVSIWIASKEGHHAFVVESGRGLTQFPDREELEKCKRLSLMQNKITKFPNQLNCSQLMTLALRGNKDLTKIPDGIFQWMKSLKNLDMEGIGRITFIPSSLSCLTDLRVLRININSWNTYDDSPLDVSLLGKLKKLEILHVLGCNVKSLPEEIGELSNLKSLNLSQNSRLNIATNTLLRLSLLEELYLENSFDKWEMEGSETEGSEMEGLEDGSKAC</sequence>
<feature type="coiled-coil region" evidence="5">
    <location>
        <begin position="26"/>
        <end position="60"/>
    </location>
</feature>
<dbReference type="InterPro" id="IPR042197">
    <property type="entry name" value="Apaf_helical"/>
</dbReference>
<dbReference type="GO" id="GO:0005524">
    <property type="term" value="F:ATP binding"/>
    <property type="evidence" value="ECO:0007669"/>
    <property type="project" value="UniProtKB-KW"/>
</dbReference>
<evidence type="ECO:0000256" key="3">
    <source>
        <dbReference type="ARBA" id="ARBA00022821"/>
    </source>
</evidence>
<keyword evidence="3" id="KW-0611">Plant defense</keyword>
<dbReference type="PANTHER" id="PTHR33463:SF198">
    <property type="entry name" value="RPP4C3"/>
    <property type="match status" value="1"/>
</dbReference>
<keyword evidence="5" id="KW-0175">Coiled coil</keyword>
<dbReference type="InterPro" id="IPR032675">
    <property type="entry name" value="LRR_dom_sf"/>
</dbReference>
<dbReference type="Pfam" id="PF00931">
    <property type="entry name" value="NB-ARC"/>
    <property type="match status" value="1"/>
</dbReference>
<dbReference type="GO" id="GO:0043531">
    <property type="term" value="F:ADP binding"/>
    <property type="evidence" value="ECO:0007669"/>
    <property type="project" value="InterPro"/>
</dbReference>
<evidence type="ECO:0000256" key="6">
    <source>
        <dbReference type="SAM" id="MobiDB-lite"/>
    </source>
</evidence>
<dbReference type="GO" id="GO:0006952">
    <property type="term" value="P:defense response"/>
    <property type="evidence" value="ECO:0007669"/>
    <property type="project" value="UniProtKB-KW"/>
</dbReference>
<evidence type="ECO:0000256" key="5">
    <source>
        <dbReference type="SAM" id="Coils"/>
    </source>
</evidence>
<feature type="domain" description="AAA+ ATPase" evidence="7">
    <location>
        <begin position="172"/>
        <end position="342"/>
    </location>
</feature>
<keyword evidence="4" id="KW-0067">ATP-binding</keyword>
<accession>A0A9Q0KAJ0</accession>
<dbReference type="SMART" id="SM00382">
    <property type="entry name" value="AAA"/>
    <property type="match status" value="1"/>
</dbReference>
<dbReference type="Proteomes" id="UP001141806">
    <property type="component" value="Unassembled WGS sequence"/>
</dbReference>
<keyword evidence="4" id="KW-0547">Nucleotide-binding</keyword>
<dbReference type="InterPro" id="IPR036388">
    <property type="entry name" value="WH-like_DNA-bd_sf"/>
</dbReference>
<gene>
    <name evidence="8" type="ORF">NE237_018724</name>
</gene>
<dbReference type="InterPro" id="IPR050905">
    <property type="entry name" value="Plant_NBS-LRR"/>
</dbReference>
<keyword evidence="9" id="KW-1185">Reference proteome</keyword>
<name>A0A9Q0KAJ0_9MAGN</name>
<feature type="region of interest" description="Disordered" evidence="6">
    <location>
        <begin position="673"/>
        <end position="692"/>
    </location>
</feature>
<dbReference type="Gene3D" id="3.40.50.300">
    <property type="entry name" value="P-loop containing nucleotide triphosphate hydrolases"/>
    <property type="match status" value="1"/>
</dbReference>
<comment type="similarity">
    <text evidence="1">Belongs to the disease resistance NB-LRR family.</text>
</comment>
<dbReference type="InterPro" id="IPR003593">
    <property type="entry name" value="AAA+_ATPase"/>
</dbReference>
<evidence type="ECO:0000256" key="4">
    <source>
        <dbReference type="ARBA" id="ARBA00022840"/>
    </source>
</evidence>
<organism evidence="8 9">
    <name type="scientific">Protea cynaroides</name>
    <dbReference type="NCBI Taxonomy" id="273540"/>
    <lineage>
        <taxon>Eukaryota</taxon>
        <taxon>Viridiplantae</taxon>
        <taxon>Streptophyta</taxon>
        <taxon>Embryophyta</taxon>
        <taxon>Tracheophyta</taxon>
        <taxon>Spermatophyta</taxon>
        <taxon>Magnoliopsida</taxon>
        <taxon>Proteales</taxon>
        <taxon>Proteaceae</taxon>
        <taxon>Protea</taxon>
    </lineage>
</organism>